<accession>A0A239NEE6</accession>
<reference evidence="1 4" key="1">
    <citation type="submission" date="2016-10" db="EMBL/GenBank/DDBJ databases">
        <authorList>
            <person name="de Groot N.N."/>
        </authorList>
    </citation>
    <scope>NUCLEOTIDE SEQUENCE [LARGE SCALE GENOMIC DNA]</scope>
    <source>
        <strain evidence="1 4">CCM 7361</strain>
    </source>
</reference>
<proteinExistence type="predicted"/>
<dbReference type="AlphaFoldDB" id="A0A239NEE6"/>
<organism evidence="1 4">
    <name type="scientific">Pseudomonas delhiensis</name>
    <dbReference type="NCBI Taxonomy" id="366289"/>
    <lineage>
        <taxon>Bacteria</taxon>
        <taxon>Pseudomonadati</taxon>
        <taxon>Pseudomonadota</taxon>
        <taxon>Gammaproteobacteria</taxon>
        <taxon>Pseudomonadales</taxon>
        <taxon>Pseudomonadaceae</taxon>
        <taxon>Pseudomonas</taxon>
    </lineage>
</organism>
<evidence type="ECO:0000313" key="2">
    <source>
        <dbReference type="EMBL" id="SNT52509.1"/>
    </source>
</evidence>
<name>A0A239NEE6_9PSED</name>
<dbReference type="EMBL" id="FZPC01000042">
    <property type="protein sequence ID" value="SNT52509.1"/>
    <property type="molecule type" value="Genomic_DNA"/>
</dbReference>
<dbReference type="EMBL" id="FNEC01000047">
    <property type="protein sequence ID" value="SDK67546.1"/>
    <property type="molecule type" value="Genomic_DNA"/>
</dbReference>
<protein>
    <submittedName>
        <fullName evidence="1">Uncharacterized protein</fullName>
    </submittedName>
</protein>
<evidence type="ECO:0000313" key="4">
    <source>
        <dbReference type="Proteomes" id="UP000199693"/>
    </source>
</evidence>
<gene>
    <name evidence="1" type="ORF">SAMN05216189_10472</name>
    <name evidence="2" type="ORF">SAMN06295949_1422</name>
</gene>
<keyword evidence="3" id="KW-1185">Reference proteome</keyword>
<evidence type="ECO:0000313" key="1">
    <source>
        <dbReference type="EMBL" id="SDK67546.1"/>
    </source>
</evidence>
<dbReference type="Proteomes" id="UP000199693">
    <property type="component" value="Unassembled WGS sequence"/>
</dbReference>
<dbReference type="Proteomes" id="UP000198309">
    <property type="component" value="Unassembled WGS sequence"/>
</dbReference>
<sequence>MADSLLPAPLYRLSLNINAIGSAVEELAIWVEQRGSTETSDAVKLHLETLIENAEFISEALVEPIAREEEIAKPRCGLLLLVLHNVEKVLCRLHAQWQRRVLPL</sequence>
<evidence type="ECO:0000313" key="3">
    <source>
        <dbReference type="Proteomes" id="UP000198309"/>
    </source>
</evidence>
<dbReference type="RefSeq" id="WP_341845160.1">
    <property type="nucleotide sequence ID" value="NZ_FNEC01000047.1"/>
</dbReference>
<reference evidence="2 3" key="2">
    <citation type="submission" date="2017-06" db="EMBL/GenBank/DDBJ databases">
        <authorList>
            <person name="Varghese N."/>
            <person name="Submissions S."/>
        </authorList>
    </citation>
    <scope>NUCLEOTIDE SEQUENCE [LARGE SCALE GENOMIC DNA]</scope>
    <source>
        <strain evidence="2 3">RLD-1</strain>
    </source>
</reference>